<accession>A0ABU8SAC9</accession>
<dbReference type="RefSeq" id="WP_339967769.1">
    <property type="nucleotide sequence ID" value="NZ_JBBHJY010000006.1"/>
</dbReference>
<feature type="signal peptide" evidence="1">
    <location>
        <begin position="1"/>
        <end position="21"/>
    </location>
</feature>
<evidence type="ECO:0000256" key="1">
    <source>
        <dbReference type="SAM" id="SignalP"/>
    </source>
</evidence>
<evidence type="ECO:0000313" key="4">
    <source>
        <dbReference type="Proteomes" id="UP001379235"/>
    </source>
</evidence>
<keyword evidence="1" id="KW-0732">Signal</keyword>
<dbReference type="EMBL" id="JBBHJY010000006">
    <property type="protein sequence ID" value="MEJ6010825.1"/>
    <property type="molecule type" value="Genomic_DNA"/>
</dbReference>
<dbReference type="InterPro" id="IPR019223">
    <property type="entry name" value="DUF2147"/>
</dbReference>
<name>A0ABU8SAC9_9SPHN</name>
<proteinExistence type="predicted"/>
<dbReference type="Pfam" id="PF09917">
    <property type="entry name" value="DUF2147"/>
    <property type="match status" value="1"/>
</dbReference>
<gene>
    <name evidence="3" type="ORF">WG900_12955</name>
</gene>
<comment type="caution">
    <text evidence="3">The sequence shown here is derived from an EMBL/GenBank/DDBJ whole genome shotgun (WGS) entry which is preliminary data.</text>
</comment>
<sequence length="142" mass="15518">MPSRKLMSLLMIAGFLVTSQAATAQKATGLWRTPAMGGATLSLEKCGPDLCARIVKIDGETPQKPRLDENNPDPARRGDRLVGKYFITGLKGGPTKWSKGKIYHPPTGKKVEGSLRLIDSRTIEVKACMFMMCRTSKLVRLG</sequence>
<dbReference type="PANTHER" id="PTHR36919">
    <property type="entry name" value="BLR1215 PROTEIN"/>
    <property type="match status" value="1"/>
</dbReference>
<protein>
    <submittedName>
        <fullName evidence="3">DUF2147 domain-containing protein</fullName>
    </submittedName>
</protein>
<evidence type="ECO:0000259" key="2">
    <source>
        <dbReference type="Pfam" id="PF09917"/>
    </source>
</evidence>
<evidence type="ECO:0000313" key="3">
    <source>
        <dbReference type="EMBL" id="MEJ6010825.1"/>
    </source>
</evidence>
<reference evidence="3 4" key="1">
    <citation type="submission" date="2024-03" db="EMBL/GenBank/DDBJ databases">
        <authorList>
            <person name="Jo J.-H."/>
        </authorList>
    </citation>
    <scope>NUCLEOTIDE SEQUENCE [LARGE SCALE GENOMIC DNA]</scope>
    <source>
        <strain evidence="3 4">AS3R-12</strain>
    </source>
</reference>
<feature type="chain" id="PRO_5045255333" evidence="1">
    <location>
        <begin position="22"/>
        <end position="142"/>
    </location>
</feature>
<dbReference type="Proteomes" id="UP001379235">
    <property type="component" value="Unassembled WGS sequence"/>
</dbReference>
<organism evidence="3 4">
    <name type="scientific">Novosphingobium aquae</name>
    <dbReference type="NCBI Taxonomy" id="3133435"/>
    <lineage>
        <taxon>Bacteria</taxon>
        <taxon>Pseudomonadati</taxon>
        <taxon>Pseudomonadota</taxon>
        <taxon>Alphaproteobacteria</taxon>
        <taxon>Sphingomonadales</taxon>
        <taxon>Sphingomonadaceae</taxon>
        <taxon>Novosphingobium</taxon>
    </lineage>
</organism>
<feature type="domain" description="DUF2147" evidence="2">
    <location>
        <begin position="29"/>
        <end position="139"/>
    </location>
</feature>
<dbReference type="Gene3D" id="2.40.128.520">
    <property type="match status" value="1"/>
</dbReference>
<dbReference type="PANTHER" id="PTHR36919:SF2">
    <property type="entry name" value="BLL6627 PROTEIN"/>
    <property type="match status" value="1"/>
</dbReference>
<keyword evidence="4" id="KW-1185">Reference proteome</keyword>